<evidence type="ECO:0000313" key="2">
    <source>
        <dbReference type="EMBL" id="MCI38720.1"/>
    </source>
</evidence>
<keyword evidence="1" id="KW-0175">Coiled coil</keyword>
<accession>A0A392RSF4</accession>
<evidence type="ECO:0000256" key="1">
    <source>
        <dbReference type="SAM" id="Coils"/>
    </source>
</evidence>
<comment type="caution">
    <text evidence="2">The sequence shown here is derived from an EMBL/GenBank/DDBJ whole genome shotgun (WGS) entry which is preliminary data.</text>
</comment>
<keyword evidence="3" id="KW-1185">Reference proteome</keyword>
<reference evidence="2 3" key="1">
    <citation type="journal article" date="2018" name="Front. Plant Sci.">
        <title>Red Clover (Trifolium pratense) and Zigzag Clover (T. medium) - A Picture of Genomic Similarities and Differences.</title>
        <authorList>
            <person name="Dluhosova J."/>
            <person name="Istvanek J."/>
            <person name="Nedelnik J."/>
            <person name="Repkova J."/>
        </authorList>
    </citation>
    <scope>NUCLEOTIDE SEQUENCE [LARGE SCALE GENOMIC DNA]</scope>
    <source>
        <strain evidence="3">cv. 10/8</strain>
        <tissue evidence="2">Leaf</tissue>
    </source>
</reference>
<sequence>LRKEEEEKQRQEDQMKQLSVKITPEAKGKGIEVEPHPLVLELQEKLEAQSVEQQKIKEDIKNLSEGQHNMLKSQEDISAKLNAILAHLAGNH</sequence>
<organism evidence="2 3">
    <name type="scientific">Trifolium medium</name>
    <dbReference type="NCBI Taxonomy" id="97028"/>
    <lineage>
        <taxon>Eukaryota</taxon>
        <taxon>Viridiplantae</taxon>
        <taxon>Streptophyta</taxon>
        <taxon>Embryophyta</taxon>
        <taxon>Tracheophyta</taxon>
        <taxon>Spermatophyta</taxon>
        <taxon>Magnoliopsida</taxon>
        <taxon>eudicotyledons</taxon>
        <taxon>Gunneridae</taxon>
        <taxon>Pentapetalae</taxon>
        <taxon>rosids</taxon>
        <taxon>fabids</taxon>
        <taxon>Fabales</taxon>
        <taxon>Fabaceae</taxon>
        <taxon>Papilionoideae</taxon>
        <taxon>50 kb inversion clade</taxon>
        <taxon>NPAAA clade</taxon>
        <taxon>Hologalegina</taxon>
        <taxon>IRL clade</taxon>
        <taxon>Trifolieae</taxon>
        <taxon>Trifolium</taxon>
    </lineage>
</organism>
<evidence type="ECO:0000313" key="3">
    <source>
        <dbReference type="Proteomes" id="UP000265520"/>
    </source>
</evidence>
<dbReference type="Proteomes" id="UP000265520">
    <property type="component" value="Unassembled WGS sequence"/>
</dbReference>
<name>A0A392RSF4_9FABA</name>
<feature type="non-terminal residue" evidence="2">
    <location>
        <position position="1"/>
    </location>
</feature>
<feature type="coiled-coil region" evidence="1">
    <location>
        <begin position="1"/>
        <end position="59"/>
    </location>
</feature>
<proteinExistence type="predicted"/>
<dbReference type="AlphaFoldDB" id="A0A392RSF4"/>
<protein>
    <submittedName>
        <fullName evidence="2">Uncharacterized protein</fullName>
    </submittedName>
</protein>
<dbReference type="EMBL" id="LXQA010259002">
    <property type="protein sequence ID" value="MCI38720.1"/>
    <property type="molecule type" value="Genomic_DNA"/>
</dbReference>